<keyword evidence="4" id="KW-1133">Transmembrane helix</keyword>
<dbReference type="GO" id="GO:0016757">
    <property type="term" value="F:glycosyltransferase activity"/>
    <property type="evidence" value="ECO:0007669"/>
    <property type="project" value="UniProtKB-KW"/>
</dbReference>
<feature type="transmembrane region" description="Helical" evidence="4">
    <location>
        <begin position="396"/>
        <end position="420"/>
    </location>
</feature>
<feature type="transmembrane region" description="Helical" evidence="4">
    <location>
        <begin position="6"/>
        <end position="28"/>
    </location>
</feature>
<organism evidence="5 6">
    <name type="scientific">Bacillus infantis</name>
    <dbReference type="NCBI Taxonomy" id="324767"/>
    <lineage>
        <taxon>Bacteria</taxon>
        <taxon>Bacillati</taxon>
        <taxon>Bacillota</taxon>
        <taxon>Bacilli</taxon>
        <taxon>Bacillales</taxon>
        <taxon>Bacillaceae</taxon>
        <taxon>Bacillus</taxon>
    </lineage>
</organism>
<feature type="transmembrane region" description="Helical" evidence="4">
    <location>
        <begin position="359"/>
        <end position="384"/>
    </location>
</feature>
<dbReference type="Pfam" id="PF13641">
    <property type="entry name" value="Glyco_tranf_2_3"/>
    <property type="match status" value="1"/>
</dbReference>
<dbReference type="GeneID" id="97351552"/>
<sequence length="449" mass="51295">MIVLLYVSFAIFFAFVIMQSLYILIPLFKEEKKKRKEVRQMYSFSVIVPAFNEEKVLESCIIGYSGQRHQESELIIVNDGSTDHTIGMLTELLSLVPCRRAFSRKLEHKEITAVFQSERYSNIFVIDKRNGGKSDALNAGINFSQNDIVVTLDADSILERNSLSEMNAEFQDSSIIACGGNVLIAQAFSGHVHHLKPTFKLKGIIKFQFLQYLTAFYLHKRAQASLGAMTVIAGAFGAFRREVLFNIGGFRETIGEDMDITLKIQKLIKEHGCVHRISYVPAAVCYTECPSTLRDMFKQRVRWQKGFIDCLIQYRKSFFRKLPFGFSTVFLFDQFLVGTLNAFPMLAIPAMLLLNQGQLLLVLMLGSGAVFLYIYQFFTTLFISHLHGVTFRKRDILRILVFLPADILFYRIMNLLFVAYGTLSFFHKSKSWNKLERSGNLAWKGAEKA</sequence>
<comment type="caution">
    <text evidence="5">The sequence shown here is derived from an EMBL/GenBank/DDBJ whole genome shotgun (WGS) entry which is preliminary data.</text>
</comment>
<evidence type="ECO:0000256" key="4">
    <source>
        <dbReference type="SAM" id="Phobius"/>
    </source>
</evidence>
<gene>
    <name evidence="5" type="ORF">FZD51_07365</name>
</gene>
<dbReference type="EMBL" id="VTER01000003">
    <property type="protein sequence ID" value="TYS50353.1"/>
    <property type="molecule type" value="Genomic_DNA"/>
</dbReference>
<accession>A0A5D4RFV3</accession>
<proteinExistence type="inferred from homology"/>
<keyword evidence="4" id="KW-0812">Transmembrane</keyword>
<dbReference type="CDD" id="cd06423">
    <property type="entry name" value="CESA_like"/>
    <property type="match status" value="1"/>
</dbReference>
<dbReference type="Proteomes" id="UP000322139">
    <property type="component" value="Unassembled WGS sequence"/>
</dbReference>
<dbReference type="Gene3D" id="3.90.550.10">
    <property type="entry name" value="Spore Coat Polysaccharide Biosynthesis Protein SpsA, Chain A"/>
    <property type="match status" value="1"/>
</dbReference>
<dbReference type="PANTHER" id="PTHR43630">
    <property type="entry name" value="POLY-BETA-1,6-N-ACETYL-D-GLUCOSAMINE SYNTHASE"/>
    <property type="match status" value="1"/>
</dbReference>
<dbReference type="RefSeq" id="WP_148974155.1">
    <property type="nucleotide sequence ID" value="NZ_CP160000.1"/>
</dbReference>
<dbReference type="SUPFAM" id="SSF53448">
    <property type="entry name" value="Nucleotide-diphospho-sugar transferases"/>
    <property type="match status" value="1"/>
</dbReference>
<evidence type="ECO:0000256" key="1">
    <source>
        <dbReference type="ARBA" id="ARBA00006739"/>
    </source>
</evidence>
<protein>
    <submittedName>
        <fullName evidence="5">Glycosyltransferase family 2 protein</fullName>
    </submittedName>
</protein>
<reference evidence="5 6" key="1">
    <citation type="submission" date="2019-08" db="EMBL/GenBank/DDBJ databases">
        <title>Bacillus genomes from the desert of Cuatro Cienegas, Coahuila.</title>
        <authorList>
            <person name="Olmedo-Alvarez G."/>
        </authorList>
    </citation>
    <scope>NUCLEOTIDE SEQUENCE [LARGE SCALE GENOMIC DNA]</scope>
    <source>
        <strain evidence="5 6">CH446_14T</strain>
    </source>
</reference>
<dbReference type="InterPro" id="IPR029044">
    <property type="entry name" value="Nucleotide-diphossugar_trans"/>
</dbReference>
<feature type="transmembrane region" description="Helical" evidence="4">
    <location>
        <begin position="324"/>
        <end position="347"/>
    </location>
</feature>
<dbReference type="PANTHER" id="PTHR43630:SF1">
    <property type="entry name" value="POLY-BETA-1,6-N-ACETYL-D-GLUCOSAMINE SYNTHASE"/>
    <property type="match status" value="1"/>
</dbReference>
<keyword evidence="2" id="KW-0328">Glycosyltransferase</keyword>
<keyword evidence="4" id="KW-0472">Membrane</keyword>
<dbReference type="AlphaFoldDB" id="A0A5D4RFV3"/>
<evidence type="ECO:0000256" key="3">
    <source>
        <dbReference type="ARBA" id="ARBA00022679"/>
    </source>
</evidence>
<comment type="similarity">
    <text evidence="1">Belongs to the glycosyltransferase 2 family.</text>
</comment>
<evidence type="ECO:0000313" key="5">
    <source>
        <dbReference type="EMBL" id="TYS50353.1"/>
    </source>
</evidence>
<name>A0A5D4RFV3_9BACI</name>
<keyword evidence="3 5" id="KW-0808">Transferase</keyword>
<evidence type="ECO:0000313" key="6">
    <source>
        <dbReference type="Proteomes" id="UP000322139"/>
    </source>
</evidence>
<evidence type="ECO:0000256" key="2">
    <source>
        <dbReference type="ARBA" id="ARBA00022676"/>
    </source>
</evidence>